<name>A0AAE1D906_9GAST</name>
<sequence>MCTVQTVRTVVSTVWTRIDDFVEGRNMRVCCLDFQLLFDVPIVKFCSKILCDKSQEPYLDLALFNVDVTNSDPWVPLLVQLVRIVEQRITAGSSYTMTTLTMRCVWENPAALCIHHHQPYPLPLFLHAVQRNEDGSLYWMAMTAASRENITPWAEDFRPFCGGACVNMRSTNQRRLSRIVLVAKTDLPRNLSAVRDPRTNWVPATNNRY</sequence>
<dbReference type="Proteomes" id="UP001283361">
    <property type="component" value="Unassembled WGS sequence"/>
</dbReference>
<accession>A0AAE1D906</accession>
<proteinExistence type="predicted"/>
<gene>
    <name evidence="1" type="ORF">RRG08_022590</name>
</gene>
<evidence type="ECO:0000313" key="2">
    <source>
        <dbReference type="Proteomes" id="UP001283361"/>
    </source>
</evidence>
<dbReference type="EMBL" id="JAWDGP010004927">
    <property type="protein sequence ID" value="KAK3761190.1"/>
    <property type="molecule type" value="Genomic_DNA"/>
</dbReference>
<dbReference type="AlphaFoldDB" id="A0AAE1D906"/>
<reference evidence="1" key="1">
    <citation type="journal article" date="2023" name="G3 (Bethesda)">
        <title>A reference genome for the long-term kleptoplast-retaining sea slug Elysia crispata morphotype clarki.</title>
        <authorList>
            <person name="Eastman K.E."/>
            <person name="Pendleton A.L."/>
            <person name="Shaikh M.A."/>
            <person name="Suttiyut T."/>
            <person name="Ogas R."/>
            <person name="Tomko P."/>
            <person name="Gavelis G."/>
            <person name="Widhalm J.R."/>
            <person name="Wisecaver J.H."/>
        </authorList>
    </citation>
    <scope>NUCLEOTIDE SEQUENCE</scope>
    <source>
        <strain evidence="1">ECLA1</strain>
    </source>
</reference>
<evidence type="ECO:0000313" key="1">
    <source>
        <dbReference type="EMBL" id="KAK3761190.1"/>
    </source>
</evidence>
<keyword evidence="2" id="KW-1185">Reference proteome</keyword>
<organism evidence="1 2">
    <name type="scientific">Elysia crispata</name>
    <name type="common">lettuce slug</name>
    <dbReference type="NCBI Taxonomy" id="231223"/>
    <lineage>
        <taxon>Eukaryota</taxon>
        <taxon>Metazoa</taxon>
        <taxon>Spiralia</taxon>
        <taxon>Lophotrochozoa</taxon>
        <taxon>Mollusca</taxon>
        <taxon>Gastropoda</taxon>
        <taxon>Heterobranchia</taxon>
        <taxon>Euthyneura</taxon>
        <taxon>Panpulmonata</taxon>
        <taxon>Sacoglossa</taxon>
        <taxon>Placobranchoidea</taxon>
        <taxon>Plakobranchidae</taxon>
        <taxon>Elysia</taxon>
    </lineage>
</organism>
<comment type="caution">
    <text evidence="1">The sequence shown here is derived from an EMBL/GenBank/DDBJ whole genome shotgun (WGS) entry which is preliminary data.</text>
</comment>
<protein>
    <submittedName>
        <fullName evidence="1">Uncharacterized protein</fullName>
    </submittedName>
</protein>